<feature type="transmembrane region" description="Helical" evidence="5">
    <location>
        <begin position="195"/>
        <end position="216"/>
    </location>
</feature>
<dbReference type="PANTHER" id="PTHR42718">
    <property type="entry name" value="MAJOR FACILITATOR SUPERFAMILY MULTIDRUG TRANSPORTER MFSC"/>
    <property type="match status" value="1"/>
</dbReference>
<dbReference type="GO" id="GO:0022857">
    <property type="term" value="F:transmembrane transporter activity"/>
    <property type="evidence" value="ECO:0007669"/>
    <property type="project" value="InterPro"/>
</dbReference>
<feature type="transmembrane region" description="Helical" evidence="5">
    <location>
        <begin position="252"/>
        <end position="273"/>
    </location>
</feature>
<dbReference type="InterPro" id="IPR020846">
    <property type="entry name" value="MFS_dom"/>
</dbReference>
<proteinExistence type="predicted"/>
<name>A0A8T8HXW4_9PSEU</name>
<accession>A0A8T8HXW4</accession>
<evidence type="ECO:0000313" key="7">
    <source>
        <dbReference type="EMBL" id="QTR03219.1"/>
    </source>
</evidence>
<sequence>MTVFDPCGEAIAACPDPRAGGGRTPCPPHRCWAPARRWAAALVVCSGIFLLGLDFTVLNVAVPDLQRDLGPSVAQVQWVVDGYALVLAGLVPATGAVTDRLGRRRAFVAGLAVCGAAAAWGASSSHAWQLVAARGGMGAGAALLMPATLSIITTLFPEPGPRRRAIALWTAAGGVGGMAGPVVGGWLVEVFSWRAGFWVAVPPAAAGIAAALLVVPESRAAGAGRVDARSVALSATGLVALVWAIIESPARGWTSPPVLTAYGVAAVLLVAFTRRQARVRVPVLPLPLLRRPRIGLNAVALAMMSFGLYGALFLTTLHLQGVLGHSPWEAGVRTLPLAVALAAGAVAAPPLLARRGERMPVVAGLAVVTGSFMLLSTVDASSGYPPVLAFQLVAGFGAGLVATAGTEAVMGAVPPDRAALGSAINDVTRQVGACLGVAVQGSVLTAVSAPRLRDLPAGATFLDAWAAAERLPEPARARVVATAREAFVAGLTTAAVIAAAVTLTAAVLAWCFLPRAAA</sequence>
<dbReference type="Proteomes" id="UP000671828">
    <property type="component" value="Chromosome"/>
</dbReference>
<organism evidence="7 8">
    <name type="scientific">Saccharothrix algeriensis</name>
    <dbReference type="NCBI Taxonomy" id="173560"/>
    <lineage>
        <taxon>Bacteria</taxon>
        <taxon>Bacillati</taxon>
        <taxon>Actinomycetota</taxon>
        <taxon>Actinomycetes</taxon>
        <taxon>Pseudonocardiales</taxon>
        <taxon>Pseudonocardiaceae</taxon>
        <taxon>Saccharothrix</taxon>
    </lineage>
</organism>
<keyword evidence="2 5" id="KW-0812">Transmembrane</keyword>
<feature type="transmembrane region" description="Helical" evidence="5">
    <location>
        <begin position="228"/>
        <end position="246"/>
    </location>
</feature>
<evidence type="ECO:0000313" key="8">
    <source>
        <dbReference type="Proteomes" id="UP000671828"/>
    </source>
</evidence>
<dbReference type="SUPFAM" id="SSF103473">
    <property type="entry name" value="MFS general substrate transporter"/>
    <property type="match status" value="1"/>
</dbReference>
<feature type="transmembrane region" description="Helical" evidence="5">
    <location>
        <begin position="334"/>
        <end position="352"/>
    </location>
</feature>
<feature type="transmembrane region" description="Helical" evidence="5">
    <location>
        <begin position="135"/>
        <end position="156"/>
    </location>
</feature>
<keyword evidence="3 5" id="KW-1133">Transmembrane helix</keyword>
<dbReference type="PANTHER" id="PTHR42718:SF42">
    <property type="entry name" value="EXPORT PROTEIN"/>
    <property type="match status" value="1"/>
</dbReference>
<feature type="transmembrane region" description="Helical" evidence="5">
    <location>
        <begin position="294"/>
        <end position="314"/>
    </location>
</feature>
<evidence type="ECO:0000256" key="5">
    <source>
        <dbReference type="SAM" id="Phobius"/>
    </source>
</evidence>
<comment type="subcellular location">
    <subcellularLocation>
        <location evidence="1">Cell membrane</location>
        <topology evidence="1">Multi-pass membrane protein</topology>
    </subcellularLocation>
</comment>
<feature type="transmembrane region" description="Helical" evidence="5">
    <location>
        <begin position="486"/>
        <end position="513"/>
    </location>
</feature>
<dbReference type="PROSITE" id="PS50850">
    <property type="entry name" value="MFS"/>
    <property type="match status" value="1"/>
</dbReference>
<evidence type="ECO:0000256" key="4">
    <source>
        <dbReference type="ARBA" id="ARBA00023136"/>
    </source>
</evidence>
<dbReference type="InterPro" id="IPR011701">
    <property type="entry name" value="MFS"/>
</dbReference>
<feature type="transmembrane region" description="Helical" evidence="5">
    <location>
        <begin position="359"/>
        <end position="378"/>
    </location>
</feature>
<reference evidence="7" key="1">
    <citation type="submission" date="2021-04" db="EMBL/GenBank/DDBJ databases">
        <title>Saccharothrix algeriensis WGS.</title>
        <authorList>
            <person name="Stuskova K."/>
            <person name="Hakalova E."/>
            <person name="Tebbal A.B."/>
            <person name="Eichmeier A."/>
        </authorList>
    </citation>
    <scope>NUCLEOTIDE SEQUENCE</scope>
    <source>
        <strain evidence="7">NRRL B-24137</strain>
    </source>
</reference>
<dbReference type="GO" id="GO:0005886">
    <property type="term" value="C:plasma membrane"/>
    <property type="evidence" value="ECO:0007669"/>
    <property type="project" value="UniProtKB-SubCell"/>
</dbReference>
<dbReference type="AlphaFoldDB" id="A0A8T8HXW4"/>
<dbReference type="InterPro" id="IPR036259">
    <property type="entry name" value="MFS_trans_sf"/>
</dbReference>
<feature type="transmembrane region" description="Helical" evidence="5">
    <location>
        <begin position="168"/>
        <end position="189"/>
    </location>
</feature>
<feature type="transmembrane region" description="Helical" evidence="5">
    <location>
        <begin position="106"/>
        <end position="123"/>
    </location>
</feature>
<gene>
    <name evidence="7" type="ORF">J7S33_30415</name>
</gene>
<keyword evidence="4 5" id="KW-0472">Membrane</keyword>
<dbReference type="CDD" id="cd17321">
    <property type="entry name" value="MFS_MMR_MDR_like"/>
    <property type="match status" value="1"/>
</dbReference>
<evidence type="ECO:0000256" key="3">
    <source>
        <dbReference type="ARBA" id="ARBA00022989"/>
    </source>
</evidence>
<feature type="domain" description="Major facilitator superfamily (MFS) profile" evidence="6">
    <location>
        <begin position="40"/>
        <end position="517"/>
    </location>
</feature>
<dbReference type="EMBL" id="CP072788">
    <property type="protein sequence ID" value="QTR03219.1"/>
    <property type="molecule type" value="Genomic_DNA"/>
</dbReference>
<evidence type="ECO:0000259" key="6">
    <source>
        <dbReference type="PROSITE" id="PS50850"/>
    </source>
</evidence>
<dbReference type="Pfam" id="PF07690">
    <property type="entry name" value="MFS_1"/>
    <property type="match status" value="1"/>
</dbReference>
<evidence type="ECO:0000256" key="2">
    <source>
        <dbReference type="ARBA" id="ARBA00022692"/>
    </source>
</evidence>
<evidence type="ECO:0000256" key="1">
    <source>
        <dbReference type="ARBA" id="ARBA00004651"/>
    </source>
</evidence>
<feature type="transmembrane region" description="Helical" evidence="5">
    <location>
        <begin position="38"/>
        <end position="62"/>
    </location>
</feature>
<dbReference type="Gene3D" id="1.20.1250.20">
    <property type="entry name" value="MFS general substrate transporter like domains"/>
    <property type="match status" value="1"/>
</dbReference>
<feature type="transmembrane region" description="Helical" evidence="5">
    <location>
        <begin position="82"/>
        <end position="99"/>
    </location>
</feature>
<protein>
    <submittedName>
        <fullName evidence="7">MFS transporter</fullName>
    </submittedName>
</protein>